<proteinExistence type="inferred from homology"/>
<evidence type="ECO:0000313" key="9">
    <source>
        <dbReference type="EMBL" id="PJF46320.1"/>
    </source>
</evidence>
<accession>A0A2M8Q982</accession>
<comment type="similarity">
    <text evidence="2">Belongs to the CRISPR-associated endoribonuclease Cas2 protein family.</text>
</comment>
<evidence type="ECO:0000256" key="1">
    <source>
        <dbReference type="ARBA" id="ARBA00001946"/>
    </source>
</evidence>
<comment type="caution">
    <text evidence="9">The sequence shown here is derived from an EMBL/GenBank/DDBJ whole genome shotgun (WGS) entry which is preliminary data.</text>
</comment>
<dbReference type="EMBL" id="PGTN01000292">
    <property type="protein sequence ID" value="PJF46320.1"/>
    <property type="molecule type" value="Genomic_DNA"/>
</dbReference>
<dbReference type="GO" id="GO:0043571">
    <property type="term" value="P:maintenance of CRISPR repeat elements"/>
    <property type="evidence" value="ECO:0007669"/>
    <property type="project" value="InterPro"/>
</dbReference>
<evidence type="ECO:0000256" key="3">
    <source>
        <dbReference type="ARBA" id="ARBA00022722"/>
    </source>
</evidence>
<gene>
    <name evidence="9" type="primary">cas2</name>
    <name evidence="9" type="ORF">CUN48_14400</name>
</gene>
<dbReference type="PANTHER" id="PTHR34405">
    <property type="entry name" value="CRISPR-ASSOCIATED ENDORIBONUCLEASE CAS2"/>
    <property type="match status" value="1"/>
</dbReference>
<dbReference type="Gene3D" id="3.30.70.240">
    <property type="match status" value="1"/>
</dbReference>
<dbReference type="Pfam" id="PF09827">
    <property type="entry name" value="CRISPR_Cas2"/>
    <property type="match status" value="1"/>
</dbReference>
<dbReference type="SUPFAM" id="SSF143430">
    <property type="entry name" value="TTP0101/SSO1404-like"/>
    <property type="match status" value="1"/>
</dbReference>
<dbReference type="AlphaFoldDB" id="A0A2M8Q982"/>
<evidence type="ECO:0000256" key="2">
    <source>
        <dbReference type="ARBA" id="ARBA00009959"/>
    </source>
</evidence>
<evidence type="ECO:0000256" key="6">
    <source>
        <dbReference type="ARBA" id="ARBA00022801"/>
    </source>
</evidence>
<evidence type="ECO:0000256" key="7">
    <source>
        <dbReference type="ARBA" id="ARBA00022842"/>
    </source>
</evidence>
<keyword evidence="3" id="KW-0540">Nuclease</keyword>
<dbReference type="CDD" id="cd09725">
    <property type="entry name" value="Cas2_I_II_III"/>
    <property type="match status" value="1"/>
</dbReference>
<evidence type="ECO:0000256" key="8">
    <source>
        <dbReference type="ARBA" id="ARBA00023118"/>
    </source>
</evidence>
<organism evidence="9 10">
    <name type="scientific">Candidatus Thermofonsia Clade 3 bacterium</name>
    <dbReference type="NCBI Taxonomy" id="2364212"/>
    <lineage>
        <taxon>Bacteria</taxon>
        <taxon>Bacillati</taxon>
        <taxon>Chloroflexota</taxon>
        <taxon>Candidatus Thermofontia</taxon>
        <taxon>Candidatus Thermofonsia Clade 3</taxon>
    </lineage>
</organism>
<feature type="non-terminal residue" evidence="9">
    <location>
        <position position="40"/>
    </location>
</feature>
<dbReference type="PANTHER" id="PTHR34405:SF3">
    <property type="entry name" value="CRISPR-ASSOCIATED ENDORIBONUCLEASE CAS2 3"/>
    <property type="match status" value="1"/>
</dbReference>
<evidence type="ECO:0000256" key="5">
    <source>
        <dbReference type="ARBA" id="ARBA00022759"/>
    </source>
</evidence>
<dbReference type="Proteomes" id="UP000230790">
    <property type="component" value="Unassembled WGS sequence"/>
</dbReference>
<dbReference type="GO" id="GO:0004521">
    <property type="term" value="F:RNA endonuclease activity"/>
    <property type="evidence" value="ECO:0007669"/>
    <property type="project" value="InterPro"/>
</dbReference>
<reference evidence="9 10" key="1">
    <citation type="submission" date="2017-11" db="EMBL/GenBank/DDBJ databases">
        <title>Evolution of Phototrophy in the Chloroflexi Phylum Driven by Horizontal Gene Transfer.</title>
        <authorList>
            <person name="Ward L.M."/>
            <person name="Hemp J."/>
            <person name="Shih P.M."/>
            <person name="Mcglynn S.E."/>
            <person name="Fischer W."/>
        </authorList>
    </citation>
    <scope>NUCLEOTIDE SEQUENCE [LARGE SCALE GENOMIC DNA]</scope>
    <source>
        <strain evidence="9">JP3_7</strain>
    </source>
</reference>
<keyword evidence="6" id="KW-0378">Hydrolase</keyword>
<keyword evidence="7" id="KW-0460">Magnesium</keyword>
<sequence>MRTLYIVTYDIADDRRWRKVFKLMYGYGDRLQYSVFRCAL</sequence>
<dbReference type="InterPro" id="IPR019199">
    <property type="entry name" value="Virulence_VapD/CRISPR_Cas2"/>
</dbReference>
<protein>
    <submittedName>
        <fullName evidence="9">CRISPR-associated endonuclease Cas2</fullName>
    </submittedName>
</protein>
<dbReference type="GO" id="GO:0046872">
    <property type="term" value="F:metal ion binding"/>
    <property type="evidence" value="ECO:0007669"/>
    <property type="project" value="UniProtKB-KW"/>
</dbReference>
<dbReference type="GO" id="GO:0051607">
    <property type="term" value="P:defense response to virus"/>
    <property type="evidence" value="ECO:0007669"/>
    <property type="project" value="UniProtKB-KW"/>
</dbReference>
<keyword evidence="5 9" id="KW-0255">Endonuclease</keyword>
<dbReference type="NCBIfam" id="TIGR01573">
    <property type="entry name" value="cas2"/>
    <property type="match status" value="1"/>
</dbReference>
<name>A0A2M8Q982_9CHLR</name>
<evidence type="ECO:0000256" key="4">
    <source>
        <dbReference type="ARBA" id="ARBA00022723"/>
    </source>
</evidence>
<keyword evidence="4" id="KW-0479">Metal-binding</keyword>
<dbReference type="InterPro" id="IPR021127">
    <property type="entry name" value="CRISPR_associated_Cas2"/>
</dbReference>
<dbReference type="GO" id="GO:0016787">
    <property type="term" value="F:hydrolase activity"/>
    <property type="evidence" value="ECO:0007669"/>
    <property type="project" value="UniProtKB-KW"/>
</dbReference>
<evidence type="ECO:0000313" key="10">
    <source>
        <dbReference type="Proteomes" id="UP000230790"/>
    </source>
</evidence>
<keyword evidence="8" id="KW-0051">Antiviral defense</keyword>
<comment type="cofactor">
    <cofactor evidence="1">
        <name>Mg(2+)</name>
        <dbReference type="ChEBI" id="CHEBI:18420"/>
    </cofactor>
</comment>